<dbReference type="AlphaFoldDB" id="E1WXF4"/>
<dbReference type="PANTHER" id="PTHR46383">
    <property type="entry name" value="ASPARTATE AMINOTRANSFERASE"/>
    <property type="match status" value="1"/>
</dbReference>
<gene>
    <name evidence="7" type="primary">aspC</name>
    <name evidence="7" type="ordered locus">BMS_2692</name>
</gene>
<dbReference type="Proteomes" id="UP000008963">
    <property type="component" value="Chromosome"/>
</dbReference>
<dbReference type="Pfam" id="PF00155">
    <property type="entry name" value="Aminotran_1_2"/>
    <property type="match status" value="1"/>
</dbReference>
<dbReference type="KEGG" id="bmx:BMS_2692"/>
<evidence type="ECO:0000313" key="7">
    <source>
        <dbReference type="EMBL" id="CBW27471.1"/>
    </source>
</evidence>
<comment type="similarity">
    <text evidence="2">Belongs to the class-I pyridoxal-phosphate-dependent aminotransferase family.</text>
</comment>
<reference evidence="8" key="1">
    <citation type="journal article" date="2013" name="ISME J.">
        <title>A small predatory core genome in the divergent marine Bacteriovorax marinus SJ and the terrestrial Bdellovibrio bacteriovorus.</title>
        <authorList>
            <person name="Crossman L.C."/>
            <person name="Chen H."/>
            <person name="Cerdeno-Tarraga A.M."/>
            <person name="Brooks K."/>
            <person name="Quail M.A."/>
            <person name="Pineiro S.A."/>
            <person name="Hobley L."/>
            <person name="Sockett R.E."/>
            <person name="Bentley S.D."/>
            <person name="Parkhill J."/>
            <person name="Williams H.N."/>
            <person name="Stine O.C."/>
        </authorList>
    </citation>
    <scope>NUCLEOTIDE SEQUENCE [LARGE SCALE GENOMIC DNA]</scope>
    <source>
        <strain evidence="8">ATCC BAA-682 / DSM 15412 / SJ</strain>
    </source>
</reference>
<dbReference type="PRINTS" id="PR00753">
    <property type="entry name" value="ACCSYNTHASE"/>
</dbReference>
<dbReference type="HOGENOM" id="CLU_017584_4_3_7"/>
<name>E1WXF4_HALMS</name>
<organism evidence="7 8">
    <name type="scientific">Halobacteriovorax marinus (strain ATCC BAA-682 / DSM 15412 / SJ)</name>
    <name type="common">Bacteriovorax marinus</name>
    <dbReference type="NCBI Taxonomy" id="862908"/>
    <lineage>
        <taxon>Bacteria</taxon>
        <taxon>Pseudomonadati</taxon>
        <taxon>Bdellovibrionota</taxon>
        <taxon>Bacteriovoracia</taxon>
        <taxon>Bacteriovoracales</taxon>
        <taxon>Halobacteriovoraceae</taxon>
        <taxon>Halobacteriovorax</taxon>
    </lineage>
</organism>
<dbReference type="InterPro" id="IPR050596">
    <property type="entry name" value="AspAT/PAT-like"/>
</dbReference>
<dbReference type="InterPro" id="IPR015421">
    <property type="entry name" value="PyrdxlP-dep_Trfase_major"/>
</dbReference>
<keyword evidence="5" id="KW-0663">Pyridoxal phosphate</keyword>
<comment type="cofactor">
    <cofactor evidence="1">
        <name>pyridoxal 5'-phosphate</name>
        <dbReference type="ChEBI" id="CHEBI:597326"/>
    </cofactor>
</comment>
<keyword evidence="8" id="KW-1185">Reference proteome</keyword>
<dbReference type="InterPro" id="IPR015422">
    <property type="entry name" value="PyrdxlP-dep_Trfase_small"/>
</dbReference>
<evidence type="ECO:0000259" key="6">
    <source>
        <dbReference type="Pfam" id="PF00155"/>
    </source>
</evidence>
<evidence type="ECO:0000256" key="5">
    <source>
        <dbReference type="ARBA" id="ARBA00022898"/>
    </source>
</evidence>
<dbReference type="EMBL" id="FQ312005">
    <property type="protein sequence ID" value="CBW27471.1"/>
    <property type="molecule type" value="Genomic_DNA"/>
</dbReference>
<sequence>MYNKHMENSNRVKSIEPSKSISLSAKIAELKEQGEDIIGLNVGEPDFATPAPIIEATIKALKENKTRYSLVQGLDQLRDGIAYYLNKKYNLNANKDHILLGNGSKHILYLIFQTLLNDGDEVIIPSPYWVTFPESVKLAGGVPKFVETLDNFQLDLNAIESAITDKTKVILINTPNNPTGAVYNEESLNKVVELAVKYDLKIVSDEAYEILTYNKVKHVNISSLSEEAFNRTLTVQSFSKSFCMTGFRIGYLCAEKSFIDDVNKLQGHLSGNNCTFAQYGALEALRLDAGLIRILTKELESRMKLAHQLFSEFFPIEKPDGAFYLFPNVTETIEKLGLKNSEELSLYILEKAKVAILPGIAFGKENHLRISFAQSREEIIEAHKRMKEVL</sequence>
<dbReference type="SUPFAM" id="SSF53383">
    <property type="entry name" value="PLP-dependent transferases"/>
    <property type="match status" value="1"/>
</dbReference>
<protein>
    <submittedName>
        <fullName evidence="7">Aspartate aminotransferase</fullName>
    </submittedName>
</protein>
<accession>E1WXF4</accession>
<evidence type="ECO:0000256" key="1">
    <source>
        <dbReference type="ARBA" id="ARBA00001933"/>
    </source>
</evidence>
<dbReference type="GO" id="GO:0030170">
    <property type="term" value="F:pyridoxal phosphate binding"/>
    <property type="evidence" value="ECO:0007669"/>
    <property type="project" value="InterPro"/>
</dbReference>
<keyword evidence="3 7" id="KW-0032">Aminotransferase</keyword>
<dbReference type="PATRIC" id="fig|862908.3.peg.2569"/>
<dbReference type="GO" id="GO:0006520">
    <property type="term" value="P:amino acid metabolic process"/>
    <property type="evidence" value="ECO:0007669"/>
    <property type="project" value="InterPro"/>
</dbReference>
<dbReference type="Gene3D" id="3.40.640.10">
    <property type="entry name" value="Type I PLP-dependent aspartate aminotransferase-like (Major domain)"/>
    <property type="match status" value="1"/>
</dbReference>
<dbReference type="PANTHER" id="PTHR46383:SF1">
    <property type="entry name" value="ASPARTATE AMINOTRANSFERASE"/>
    <property type="match status" value="1"/>
</dbReference>
<dbReference type="InterPro" id="IPR015424">
    <property type="entry name" value="PyrdxlP-dep_Trfase"/>
</dbReference>
<evidence type="ECO:0000256" key="3">
    <source>
        <dbReference type="ARBA" id="ARBA00022576"/>
    </source>
</evidence>
<proteinExistence type="inferred from homology"/>
<dbReference type="STRING" id="862908.BMS_2692"/>
<dbReference type="GO" id="GO:0008483">
    <property type="term" value="F:transaminase activity"/>
    <property type="evidence" value="ECO:0007669"/>
    <property type="project" value="UniProtKB-KW"/>
</dbReference>
<keyword evidence="4" id="KW-0808">Transferase</keyword>
<feature type="domain" description="Aminotransferase class I/classII large" evidence="6">
    <location>
        <begin position="36"/>
        <end position="381"/>
    </location>
</feature>
<dbReference type="InterPro" id="IPR004839">
    <property type="entry name" value="Aminotransferase_I/II_large"/>
</dbReference>
<evidence type="ECO:0000256" key="4">
    <source>
        <dbReference type="ARBA" id="ARBA00022679"/>
    </source>
</evidence>
<evidence type="ECO:0000256" key="2">
    <source>
        <dbReference type="ARBA" id="ARBA00007441"/>
    </source>
</evidence>
<dbReference type="CDD" id="cd00609">
    <property type="entry name" value="AAT_like"/>
    <property type="match status" value="1"/>
</dbReference>
<dbReference type="eggNOG" id="COG0436">
    <property type="taxonomic scope" value="Bacteria"/>
</dbReference>
<dbReference type="FunFam" id="3.40.640.10:FF:000033">
    <property type="entry name" value="Aspartate aminotransferase"/>
    <property type="match status" value="1"/>
</dbReference>
<evidence type="ECO:0000313" key="8">
    <source>
        <dbReference type="Proteomes" id="UP000008963"/>
    </source>
</evidence>
<dbReference type="Gene3D" id="3.90.1150.10">
    <property type="entry name" value="Aspartate Aminotransferase, domain 1"/>
    <property type="match status" value="1"/>
</dbReference>